<dbReference type="GO" id="GO:0022857">
    <property type="term" value="F:transmembrane transporter activity"/>
    <property type="evidence" value="ECO:0007669"/>
    <property type="project" value="InterPro"/>
</dbReference>
<dbReference type="RefSeq" id="WP_133258581.1">
    <property type="nucleotide sequence ID" value="NZ_QHCV01000047.1"/>
</dbReference>
<feature type="transmembrane region" description="Helical" evidence="8">
    <location>
        <begin position="82"/>
        <end position="102"/>
    </location>
</feature>
<evidence type="ECO:0000313" key="9">
    <source>
        <dbReference type="EMBL" id="RAV31958.1"/>
    </source>
</evidence>
<keyword evidence="5 8" id="KW-0812">Transmembrane</keyword>
<evidence type="ECO:0000256" key="3">
    <source>
        <dbReference type="ARBA" id="ARBA00022448"/>
    </source>
</evidence>
<dbReference type="PANTHER" id="PTHR30472:SF1">
    <property type="entry name" value="FE(3+) DICITRATE TRANSPORT SYSTEM PERMEASE PROTEIN FECC-RELATED"/>
    <property type="match status" value="1"/>
</dbReference>
<evidence type="ECO:0000256" key="8">
    <source>
        <dbReference type="SAM" id="Phobius"/>
    </source>
</evidence>
<evidence type="ECO:0000256" key="7">
    <source>
        <dbReference type="ARBA" id="ARBA00023136"/>
    </source>
</evidence>
<feature type="transmembrane region" description="Helical" evidence="8">
    <location>
        <begin position="56"/>
        <end position="75"/>
    </location>
</feature>
<evidence type="ECO:0000256" key="4">
    <source>
        <dbReference type="ARBA" id="ARBA00022475"/>
    </source>
</evidence>
<evidence type="ECO:0000256" key="5">
    <source>
        <dbReference type="ARBA" id="ARBA00022692"/>
    </source>
</evidence>
<reference evidence="9 10" key="1">
    <citation type="journal article" date="2018" name="Syst. Appl. Microbiol.">
        <title>Corynebacterium heidelbergense sp. nov., isolated from the preen glands of Egyptian geese (Alopochen aegyptiacus).</title>
        <authorList>
            <person name="Braun M.S."/>
            <person name="Wang E."/>
            <person name="Zimmermann S."/>
            <person name="Wink M."/>
        </authorList>
    </citation>
    <scope>NUCLEOTIDE SEQUENCE [LARGE SCALE GENOMIC DNA]</scope>
    <source>
        <strain evidence="9 10">647</strain>
    </source>
</reference>
<evidence type="ECO:0000313" key="10">
    <source>
        <dbReference type="Proteomes" id="UP000251577"/>
    </source>
</evidence>
<organism evidence="9 10">
    <name type="scientific">Corynebacterium heidelbergense</name>
    <dbReference type="NCBI Taxonomy" id="2055947"/>
    <lineage>
        <taxon>Bacteria</taxon>
        <taxon>Bacillati</taxon>
        <taxon>Actinomycetota</taxon>
        <taxon>Actinomycetes</taxon>
        <taxon>Mycobacteriales</taxon>
        <taxon>Corynebacteriaceae</taxon>
        <taxon>Corynebacterium</taxon>
    </lineage>
</organism>
<evidence type="ECO:0000256" key="2">
    <source>
        <dbReference type="ARBA" id="ARBA00007935"/>
    </source>
</evidence>
<dbReference type="PANTHER" id="PTHR30472">
    <property type="entry name" value="FERRIC ENTEROBACTIN TRANSPORT SYSTEM PERMEASE PROTEIN"/>
    <property type="match status" value="1"/>
</dbReference>
<dbReference type="AlphaFoldDB" id="A0A364V5R7"/>
<feature type="transmembrane region" description="Helical" evidence="8">
    <location>
        <begin position="153"/>
        <end position="174"/>
    </location>
</feature>
<feature type="non-terminal residue" evidence="9">
    <location>
        <position position="1"/>
    </location>
</feature>
<feature type="transmembrane region" description="Helical" evidence="8">
    <location>
        <begin position="24"/>
        <end position="44"/>
    </location>
</feature>
<gene>
    <name evidence="9" type="ORF">DLJ54_05730</name>
</gene>
<dbReference type="Proteomes" id="UP000251577">
    <property type="component" value="Unassembled WGS sequence"/>
</dbReference>
<feature type="transmembrane region" description="Helical" evidence="8">
    <location>
        <begin position="194"/>
        <end position="223"/>
    </location>
</feature>
<comment type="subcellular location">
    <subcellularLocation>
        <location evidence="1">Cell membrane</location>
        <topology evidence="1">Multi-pass membrane protein</topology>
    </subcellularLocation>
</comment>
<comment type="caution">
    <text evidence="9">The sequence shown here is derived from an EMBL/GenBank/DDBJ whole genome shotgun (WGS) entry which is preliminary data.</text>
</comment>
<dbReference type="GO" id="GO:0005886">
    <property type="term" value="C:plasma membrane"/>
    <property type="evidence" value="ECO:0007669"/>
    <property type="project" value="UniProtKB-SubCell"/>
</dbReference>
<dbReference type="Pfam" id="PF01032">
    <property type="entry name" value="FecCD"/>
    <property type="match status" value="1"/>
</dbReference>
<feature type="transmembrane region" description="Helical" evidence="8">
    <location>
        <begin position="108"/>
        <end position="132"/>
    </location>
</feature>
<keyword evidence="7 8" id="KW-0472">Membrane</keyword>
<evidence type="ECO:0000256" key="1">
    <source>
        <dbReference type="ARBA" id="ARBA00004651"/>
    </source>
</evidence>
<accession>A0A364V5R7</accession>
<comment type="similarity">
    <text evidence="2">Belongs to the binding-protein-dependent transport system permease family. FecCD subfamily.</text>
</comment>
<dbReference type="EMBL" id="QHCV01000047">
    <property type="protein sequence ID" value="RAV31958.1"/>
    <property type="molecule type" value="Genomic_DNA"/>
</dbReference>
<keyword evidence="4" id="KW-1003">Cell membrane</keyword>
<dbReference type="SUPFAM" id="SSF81345">
    <property type="entry name" value="ABC transporter involved in vitamin B12 uptake, BtuC"/>
    <property type="match status" value="1"/>
</dbReference>
<name>A0A364V5R7_9CORY</name>
<sequence length="325" mass="32428">GQRGSTGEFAALHDVVWQLRVPRALLAMAVGAALAIAGAIAQVWTGNPLADPGILGVNAGAGCAVAAGATVGWAATAAGRTGLALAGAALAAAVVLLVARGAREPMTMVLVGIGVMLCFQAVMNVLSLYSGAALNGVRMWAVGSTSGRGMGDVALAVAGLAAGGVLAAVVARPLDLVAMGEEAAASLGVSAGRVRLLAAVAIVVLAGTATASVGMVLFVGFAAPHVVRWATGPALTRLLPACAVAGAQMALVADVLGRFVMRPGELEMSVVLAIVGAPLMIAVVRRRGPRRNRRRWAGRRRAVAVPALMPLEDATSRAPEPKAVA</sequence>
<dbReference type="InterPro" id="IPR037294">
    <property type="entry name" value="ABC_BtuC-like"/>
</dbReference>
<keyword evidence="10" id="KW-1185">Reference proteome</keyword>
<keyword evidence="3" id="KW-0813">Transport</keyword>
<dbReference type="Gene3D" id="1.10.3470.10">
    <property type="entry name" value="ABC transporter involved in vitamin B12 uptake, BtuC"/>
    <property type="match status" value="1"/>
</dbReference>
<evidence type="ECO:0000256" key="6">
    <source>
        <dbReference type="ARBA" id="ARBA00022989"/>
    </source>
</evidence>
<keyword evidence="6 8" id="KW-1133">Transmembrane helix</keyword>
<dbReference type="GO" id="GO:0033214">
    <property type="term" value="P:siderophore-iron import into cell"/>
    <property type="evidence" value="ECO:0007669"/>
    <property type="project" value="TreeGrafter"/>
</dbReference>
<dbReference type="InterPro" id="IPR000522">
    <property type="entry name" value="ABC_transptr_permease_BtuC"/>
</dbReference>
<feature type="transmembrane region" description="Helical" evidence="8">
    <location>
        <begin position="268"/>
        <end position="285"/>
    </location>
</feature>
<proteinExistence type="inferred from homology"/>
<evidence type="ECO:0008006" key="11">
    <source>
        <dbReference type="Google" id="ProtNLM"/>
    </source>
</evidence>
<protein>
    <recommendedName>
        <fullName evidence="11">Iron ABC transporter permease</fullName>
    </recommendedName>
</protein>
<feature type="transmembrane region" description="Helical" evidence="8">
    <location>
        <begin position="235"/>
        <end position="256"/>
    </location>
</feature>